<protein>
    <submittedName>
        <fullName evidence="2">Uncharacterized protein</fullName>
    </submittedName>
</protein>
<dbReference type="Proteomes" id="UP001152622">
    <property type="component" value="Chromosome 6"/>
</dbReference>
<dbReference type="AlphaFoldDB" id="A0A9Q1FFX3"/>
<reference evidence="2" key="1">
    <citation type="journal article" date="2023" name="Science">
        <title>Genome structures resolve the early diversification of teleost fishes.</title>
        <authorList>
            <person name="Parey E."/>
            <person name="Louis A."/>
            <person name="Montfort J."/>
            <person name="Bouchez O."/>
            <person name="Roques C."/>
            <person name="Iampietro C."/>
            <person name="Lluch J."/>
            <person name="Castinel A."/>
            <person name="Donnadieu C."/>
            <person name="Desvignes T."/>
            <person name="Floi Bucao C."/>
            <person name="Jouanno E."/>
            <person name="Wen M."/>
            <person name="Mejri S."/>
            <person name="Dirks R."/>
            <person name="Jansen H."/>
            <person name="Henkel C."/>
            <person name="Chen W.J."/>
            <person name="Zahm M."/>
            <person name="Cabau C."/>
            <person name="Klopp C."/>
            <person name="Thompson A.W."/>
            <person name="Robinson-Rechavi M."/>
            <person name="Braasch I."/>
            <person name="Lecointre G."/>
            <person name="Bobe J."/>
            <person name="Postlethwait J.H."/>
            <person name="Berthelot C."/>
            <person name="Roest Crollius H."/>
            <person name="Guiguen Y."/>
        </authorList>
    </citation>
    <scope>NUCLEOTIDE SEQUENCE</scope>
    <source>
        <strain evidence="2">WJC10195</strain>
    </source>
</reference>
<gene>
    <name evidence="2" type="ORF">SKAU_G00203180</name>
</gene>
<accession>A0A9Q1FFX3</accession>
<feature type="compositionally biased region" description="Basic and acidic residues" evidence="1">
    <location>
        <begin position="376"/>
        <end position="386"/>
    </location>
</feature>
<proteinExistence type="predicted"/>
<name>A0A9Q1FFX3_SYNKA</name>
<sequence length="386" mass="42183">MGVDISVEWYAILFEPESSPAVEPESAILSTCNAYEGFPSLDLRNAAGLSGKGRCFSSFLGSGRAWQEEAVPGQREIICVGRPRGDGRLRISAWKEEPPPFGSRRLQAASSDLLGEFAWSRKSRREVSLRSQTKEDCGKPWAASSLDPENVPAEVPGTFLKLFEVTGKGAQPPRLPTDTALRLALPRLCIVLGTTQEEPEWRLANRSLRGETGGGNTSERRYSGYALYPEKAREHALMCPVTGHYSERGVQTEAGVWSAPPPTPELHSPALSLSALHARLQLWNSPRIVQRGRNILSVRSSPHTTPPVCGDVNARGSKQAVRGLTQFRQTSLTVKRFPLPPAVAHRRALDCWTMASESVPPVSEARRQDPGPARPRGRDAAVSRAL</sequence>
<evidence type="ECO:0000256" key="1">
    <source>
        <dbReference type="SAM" id="MobiDB-lite"/>
    </source>
</evidence>
<organism evidence="2 3">
    <name type="scientific">Synaphobranchus kaupii</name>
    <name type="common">Kaup's arrowtooth eel</name>
    <dbReference type="NCBI Taxonomy" id="118154"/>
    <lineage>
        <taxon>Eukaryota</taxon>
        <taxon>Metazoa</taxon>
        <taxon>Chordata</taxon>
        <taxon>Craniata</taxon>
        <taxon>Vertebrata</taxon>
        <taxon>Euteleostomi</taxon>
        <taxon>Actinopterygii</taxon>
        <taxon>Neopterygii</taxon>
        <taxon>Teleostei</taxon>
        <taxon>Anguilliformes</taxon>
        <taxon>Synaphobranchidae</taxon>
        <taxon>Synaphobranchus</taxon>
    </lineage>
</organism>
<evidence type="ECO:0000313" key="2">
    <source>
        <dbReference type="EMBL" id="KAJ8357524.1"/>
    </source>
</evidence>
<keyword evidence="3" id="KW-1185">Reference proteome</keyword>
<evidence type="ECO:0000313" key="3">
    <source>
        <dbReference type="Proteomes" id="UP001152622"/>
    </source>
</evidence>
<dbReference type="EMBL" id="JAINUF010000006">
    <property type="protein sequence ID" value="KAJ8357524.1"/>
    <property type="molecule type" value="Genomic_DNA"/>
</dbReference>
<comment type="caution">
    <text evidence="2">The sequence shown here is derived from an EMBL/GenBank/DDBJ whole genome shotgun (WGS) entry which is preliminary data.</text>
</comment>
<feature type="region of interest" description="Disordered" evidence="1">
    <location>
        <begin position="358"/>
        <end position="386"/>
    </location>
</feature>